<organism evidence="1 2">
    <name type="scientific">Characodon lateralis</name>
    <dbReference type="NCBI Taxonomy" id="208331"/>
    <lineage>
        <taxon>Eukaryota</taxon>
        <taxon>Metazoa</taxon>
        <taxon>Chordata</taxon>
        <taxon>Craniata</taxon>
        <taxon>Vertebrata</taxon>
        <taxon>Euteleostomi</taxon>
        <taxon>Actinopterygii</taxon>
        <taxon>Neopterygii</taxon>
        <taxon>Teleostei</taxon>
        <taxon>Neoteleostei</taxon>
        <taxon>Acanthomorphata</taxon>
        <taxon>Ovalentaria</taxon>
        <taxon>Atherinomorphae</taxon>
        <taxon>Cyprinodontiformes</taxon>
        <taxon>Goodeidae</taxon>
        <taxon>Characodon</taxon>
    </lineage>
</organism>
<gene>
    <name evidence="1" type="ORF">CHARACLAT_023484</name>
</gene>
<dbReference type="Proteomes" id="UP001352852">
    <property type="component" value="Unassembled WGS sequence"/>
</dbReference>
<protein>
    <submittedName>
        <fullName evidence="1">Uncharacterized protein</fullName>
    </submittedName>
</protein>
<accession>A0ABU7D9B2</accession>
<proteinExistence type="predicted"/>
<name>A0ABU7D9B2_9TELE</name>
<sequence length="117" mass="13373">MRMILPEHELVVKNCSQLLSRDTTCSMSSSTLPFLLKSNLLRHCVFHRLNVLSIADEHAAADQKSVQLVTHPNNQLLFMFTSRSRSISCSITRLPHIPSSGVYWRYFINCRITAPGW</sequence>
<evidence type="ECO:0000313" key="1">
    <source>
        <dbReference type="EMBL" id="MED6271748.1"/>
    </source>
</evidence>
<keyword evidence="2" id="KW-1185">Reference proteome</keyword>
<dbReference type="EMBL" id="JAHUTJ010018887">
    <property type="protein sequence ID" value="MED6271748.1"/>
    <property type="molecule type" value="Genomic_DNA"/>
</dbReference>
<reference evidence="1 2" key="1">
    <citation type="submission" date="2021-06" db="EMBL/GenBank/DDBJ databases">
        <authorList>
            <person name="Palmer J.M."/>
        </authorList>
    </citation>
    <scope>NUCLEOTIDE SEQUENCE [LARGE SCALE GENOMIC DNA]</scope>
    <source>
        <strain evidence="1 2">CL_MEX2019</strain>
        <tissue evidence="1">Muscle</tissue>
    </source>
</reference>
<evidence type="ECO:0000313" key="2">
    <source>
        <dbReference type="Proteomes" id="UP001352852"/>
    </source>
</evidence>
<comment type="caution">
    <text evidence="1">The sequence shown here is derived from an EMBL/GenBank/DDBJ whole genome shotgun (WGS) entry which is preliminary data.</text>
</comment>